<dbReference type="Gene3D" id="3.90.1200.10">
    <property type="match status" value="1"/>
</dbReference>
<dbReference type="InterPro" id="IPR011009">
    <property type="entry name" value="Kinase-like_dom_sf"/>
</dbReference>
<proteinExistence type="predicted"/>
<organism evidence="2 3">
    <name type="scientific">Sneathiella chinensis</name>
    <dbReference type="NCBI Taxonomy" id="349750"/>
    <lineage>
        <taxon>Bacteria</taxon>
        <taxon>Pseudomonadati</taxon>
        <taxon>Pseudomonadota</taxon>
        <taxon>Alphaproteobacteria</taxon>
        <taxon>Sneathiellales</taxon>
        <taxon>Sneathiellaceae</taxon>
        <taxon>Sneathiella</taxon>
    </lineage>
</organism>
<protein>
    <submittedName>
        <fullName evidence="2">Aminoglycoside phosphotransferase</fullName>
    </submittedName>
</protein>
<name>A0ABQ5U1C6_9PROT</name>
<dbReference type="InterPro" id="IPR052898">
    <property type="entry name" value="ACAD10-like"/>
</dbReference>
<comment type="caution">
    <text evidence="2">The sequence shown here is derived from an EMBL/GenBank/DDBJ whole genome shotgun (WGS) entry which is preliminary data.</text>
</comment>
<dbReference type="CDD" id="cd05154">
    <property type="entry name" value="ACAD10_11_N-like"/>
    <property type="match status" value="1"/>
</dbReference>
<dbReference type="PANTHER" id="PTHR47829">
    <property type="entry name" value="HYDROLASE, PUTATIVE (AFU_ORTHOLOGUE AFUA_1G12880)-RELATED"/>
    <property type="match status" value="1"/>
</dbReference>
<keyword evidence="3" id="KW-1185">Reference proteome</keyword>
<dbReference type="Pfam" id="PF01636">
    <property type="entry name" value="APH"/>
    <property type="match status" value="1"/>
</dbReference>
<accession>A0ABQ5U1C6</accession>
<dbReference type="EMBL" id="BSNF01000001">
    <property type="protein sequence ID" value="GLQ05654.1"/>
    <property type="molecule type" value="Genomic_DNA"/>
</dbReference>
<dbReference type="Proteomes" id="UP001161409">
    <property type="component" value="Unassembled WGS sequence"/>
</dbReference>
<reference evidence="2" key="2">
    <citation type="submission" date="2023-01" db="EMBL/GenBank/DDBJ databases">
        <title>Draft genome sequence of Sneathiella chinensis strain NBRC 103408.</title>
        <authorList>
            <person name="Sun Q."/>
            <person name="Mori K."/>
        </authorList>
    </citation>
    <scope>NUCLEOTIDE SEQUENCE</scope>
    <source>
        <strain evidence="2">NBRC 103408</strain>
    </source>
</reference>
<dbReference type="InterPro" id="IPR041726">
    <property type="entry name" value="ACAD10_11_N"/>
</dbReference>
<evidence type="ECO:0000313" key="2">
    <source>
        <dbReference type="EMBL" id="GLQ05654.1"/>
    </source>
</evidence>
<reference evidence="2" key="1">
    <citation type="journal article" date="2014" name="Int. J. Syst. Evol. Microbiol.">
        <title>Complete genome of a new Firmicutes species belonging to the dominant human colonic microbiota ('Ruminococcus bicirculans') reveals two chromosomes and a selective capacity to utilize plant glucans.</title>
        <authorList>
            <consortium name="NISC Comparative Sequencing Program"/>
            <person name="Wegmann U."/>
            <person name="Louis P."/>
            <person name="Goesmann A."/>
            <person name="Henrissat B."/>
            <person name="Duncan S.H."/>
            <person name="Flint H.J."/>
        </authorList>
    </citation>
    <scope>NUCLEOTIDE SEQUENCE</scope>
    <source>
        <strain evidence="2">NBRC 103408</strain>
    </source>
</reference>
<evidence type="ECO:0000313" key="3">
    <source>
        <dbReference type="Proteomes" id="UP001161409"/>
    </source>
</evidence>
<dbReference type="Gene3D" id="3.30.200.20">
    <property type="entry name" value="Phosphorylase Kinase, domain 1"/>
    <property type="match status" value="1"/>
</dbReference>
<dbReference type="InterPro" id="IPR002575">
    <property type="entry name" value="Aminoglycoside_PTrfase"/>
</dbReference>
<sequence length="348" mass="39318">MSDNADVIPVREAHKFDEGKFVDYLSTHVEDFKGPLTIHQFEGGQSNPTFLLRTPEREYVMRKKPPGVLLPSAHAVEREYRIMSALQATDVPVARTYCLCEDPDIIGTPFYVMEKVEGRIIRKPEIPGVSPTERAAIYDAMNDTMTKMHNVDVDAAGLGDFGKKGNYFERQVGRWTKQYRAAETEVVETMENLIKWLPENMPDDNTTTICHGDYRLENMIIHPTKPEVVAVLDWELCTLGHPLADLAYNCMTYHFMHPASGGLVNTDFAATGIPTEQEYIDAYCRRTGRDGIENWEFYVAFSFFRLASIVQGVYKRGLDGNASSARATQYGDFAKMLSTLGWNEITGK</sequence>
<feature type="domain" description="Aminoglycoside phosphotransferase" evidence="1">
    <location>
        <begin position="37"/>
        <end position="275"/>
    </location>
</feature>
<evidence type="ECO:0000259" key="1">
    <source>
        <dbReference type="Pfam" id="PF01636"/>
    </source>
</evidence>
<dbReference type="PANTHER" id="PTHR47829:SF3">
    <property type="entry name" value="AMINOGLYCOSIDE PHOSPHOTRANSFERASE DOMAIN-CONTAINING PROTEIN"/>
    <property type="match status" value="1"/>
</dbReference>
<dbReference type="RefSeq" id="WP_169559633.1">
    <property type="nucleotide sequence ID" value="NZ_BSNF01000001.1"/>
</dbReference>
<gene>
    <name evidence="2" type="ORF">GCM10007924_08750</name>
</gene>
<dbReference type="SUPFAM" id="SSF56112">
    <property type="entry name" value="Protein kinase-like (PK-like)"/>
    <property type="match status" value="1"/>
</dbReference>